<evidence type="ECO:0000313" key="3">
    <source>
        <dbReference type="Proteomes" id="UP000287247"/>
    </source>
</evidence>
<name>A0A401IFY5_APHSA</name>
<proteinExistence type="predicted"/>
<organism evidence="2 3">
    <name type="scientific">Aphanothece sacrum FPU1</name>
    <dbReference type="NCBI Taxonomy" id="1920663"/>
    <lineage>
        <taxon>Bacteria</taxon>
        <taxon>Bacillati</taxon>
        <taxon>Cyanobacteriota</taxon>
        <taxon>Cyanophyceae</taxon>
        <taxon>Oscillatoriophycideae</taxon>
        <taxon>Chroococcales</taxon>
        <taxon>Aphanothecaceae</taxon>
        <taxon>Aphanothece</taxon>
    </lineage>
</organism>
<gene>
    <name evidence="2" type="ORF">AsFPU1_1608</name>
</gene>
<dbReference type="OrthoDB" id="583606at2"/>
<reference evidence="3" key="1">
    <citation type="submission" date="2017-05" db="EMBL/GenBank/DDBJ databases">
        <title>Physiological properties and genetic analysis related to exopolysaccharide production of fresh-water unicellular cyanobacterium Aphanothece sacrum, Suizenji Nori, that has been cultured as a food source in Japan.</title>
        <authorList>
            <person name="Kanesaki Y."/>
            <person name="Yoshikawa S."/>
            <person name="Ohki K."/>
        </authorList>
    </citation>
    <scope>NUCLEOTIDE SEQUENCE [LARGE SCALE GENOMIC DNA]</scope>
    <source>
        <strain evidence="3">FPU1</strain>
    </source>
</reference>
<comment type="caution">
    <text evidence="2">The sequence shown here is derived from an EMBL/GenBank/DDBJ whole genome shotgun (WGS) entry which is preliminary data.</text>
</comment>
<keyword evidence="3" id="KW-1185">Reference proteome</keyword>
<keyword evidence="1" id="KW-1133">Transmembrane helix</keyword>
<dbReference type="EMBL" id="BDQK01000006">
    <property type="protein sequence ID" value="GBF80207.1"/>
    <property type="molecule type" value="Genomic_DNA"/>
</dbReference>
<dbReference type="AlphaFoldDB" id="A0A401IFY5"/>
<dbReference type="RefSeq" id="WP_124975063.1">
    <property type="nucleotide sequence ID" value="NZ_BDQK01000006.1"/>
</dbReference>
<evidence type="ECO:0000256" key="1">
    <source>
        <dbReference type="SAM" id="Phobius"/>
    </source>
</evidence>
<protein>
    <submittedName>
        <fullName evidence="2">Riboflavin synthase</fullName>
    </submittedName>
</protein>
<sequence>MLVISLITLAIASLSAFVSLNMQEEVFRVAIKCIALLSLFITLLLAPWAIKLTLATILVMSDRIIQPILQKPGS</sequence>
<dbReference type="Proteomes" id="UP000287247">
    <property type="component" value="Unassembled WGS sequence"/>
</dbReference>
<keyword evidence="1" id="KW-0472">Membrane</keyword>
<evidence type="ECO:0000313" key="2">
    <source>
        <dbReference type="EMBL" id="GBF80207.1"/>
    </source>
</evidence>
<accession>A0A401IFY5</accession>
<keyword evidence="1" id="KW-0812">Transmembrane</keyword>
<feature type="transmembrane region" description="Helical" evidence="1">
    <location>
        <begin position="26"/>
        <end position="50"/>
    </location>
</feature>